<accession>A0A4R1BE25</accession>
<keyword evidence="4 10" id="KW-0489">Methyltransferase</keyword>
<dbReference type="OrthoDB" id="129465at2"/>
<keyword evidence="6" id="KW-0949">S-adenosyl-L-methionine</keyword>
<dbReference type="GO" id="GO:0032259">
    <property type="term" value="P:methylation"/>
    <property type="evidence" value="ECO:0007669"/>
    <property type="project" value="UniProtKB-KW"/>
</dbReference>
<dbReference type="PANTHER" id="PTHR42873">
    <property type="entry name" value="RIBOSOMAL RNA LARGE SUBUNIT METHYLTRANSFERASE"/>
    <property type="match status" value="1"/>
</dbReference>
<gene>
    <name evidence="10" type="ORF">E0L93_13045</name>
</gene>
<dbReference type="GO" id="GO:0005737">
    <property type="term" value="C:cytoplasm"/>
    <property type="evidence" value="ECO:0007669"/>
    <property type="project" value="UniProtKB-SubCell"/>
</dbReference>
<dbReference type="SUPFAM" id="SSF53335">
    <property type="entry name" value="S-adenosyl-L-methionine-dependent methyltransferases"/>
    <property type="match status" value="1"/>
</dbReference>
<keyword evidence="7" id="KW-0694">RNA-binding</keyword>
<organism evidence="10 11">
    <name type="scientific">Rubrobacter taiwanensis</name>
    <dbReference type="NCBI Taxonomy" id="185139"/>
    <lineage>
        <taxon>Bacteria</taxon>
        <taxon>Bacillati</taxon>
        <taxon>Actinomycetota</taxon>
        <taxon>Rubrobacteria</taxon>
        <taxon>Rubrobacterales</taxon>
        <taxon>Rubrobacteraceae</taxon>
        <taxon>Rubrobacter</taxon>
    </lineage>
</organism>
<evidence type="ECO:0000256" key="7">
    <source>
        <dbReference type="ARBA" id="ARBA00022884"/>
    </source>
</evidence>
<dbReference type="InterPro" id="IPR002478">
    <property type="entry name" value="PUA"/>
</dbReference>
<dbReference type="GO" id="GO:0006364">
    <property type="term" value="P:rRNA processing"/>
    <property type="evidence" value="ECO:0007669"/>
    <property type="project" value="UniProtKB-KW"/>
</dbReference>
<protein>
    <submittedName>
        <fullName evidence="10">Class I SAM-dependent rRNA methyltransferase</fullName>
    </submittedName>
</protein>
<dbReference type="InterPro" id="IPR036974">
    <property type="entry name" value="PUA_sf"/>
</dbReference>
<dbReference type="GO" id="GO:0003723">
    <property type="term" value="F:RNA binding"/>
    <property type="evidence" value="ECO:0007669"/>
    <property type="project" value="UniProtKB-KW"/>
</dbReference>
<dbReference type="Gene3D" id="3.30.750.80">
    <property type="entry name" value="RNA methyltransferase domain (HRMD) like"/>
    <property type="match status" value="1"/>
</dbReference>
<comment type="similarity">
    <text evidence="8">Belongs to the methyltransferase superfamily. RlmI family.</text>
</comment>
<evidence type="ECO:0000256" key="1">
    <source>
        <dbReference type="ARBA" id="ARBA00004496"/>
    </source>
</evidence>
<evidence type="ECO:0000256" key="8">
    <source>
        <dbReference type="ARBA" id="ARBA00038091"/>
    </source>
</evidence>
<evidence type="ECO:0000256" key="5">
    <source>
        <dbReference type="ARBA" id="ARBA00022679"/>
    </source>
</evidence>
<dbReference type="CDD" id="cd02440">
    <property type="entry name" value="AdoMet_MTases"/>
    <property type="match status" value="1"/>
</dbReference>
<dbReference type="SMART" id="SM00359">
    <property type="entry name" value="PUA"/>
    <property type="match status" value="1"/>
</dbReference>
<dbReference type="EMBL" id="SKBU01000026">
    <property type="protein sequence ID" value="TCJ15307.1"/>
    <property type="molecule type" value="Genomic_DNA"/>
</dbReference>
<reference evidence="10 11" key="1">
    <citation type="submission" date="2019-03" db="EMBL/GenBank/DDBJ databases">
        <title>Whole genome sequence of a novel Rubrobacter taiwanensis strain, isolated from Yellowstone National Park.</title>
        <authorList>
            <person name="Freed S."/>
            <person name="Ramaley R.F."/>
            <person name="Kyndt J.A."/>
        </authorList>
    </citation>
    <scope>NUCLEOTIDE SEQUENCE [LARGE SCALE GENOMIC DNA]</scope>
    <source>
        <strain evidence="10 11">Yellowstone</strain>
    </source>
</reference>
<feature type="domain" description="PUA" evidence="9">
    <location>
        <begin position="9"/>
        <end position="91"/>
    </location>
</feature>
<dbReference type="AlphaFoldDB" id="A0A4R1BE25"/>
<evidence type="ECO:0000256" key="4">
    <source>
        <dbReference type="ARBA" id="ARBA00022603"/>
    </source>
</evidence>
<evidence type="ECO:0000313" key="11">
    <source>
        <dbReference type="Proteomes" id="UP000295244"/>
    </source>
</evidence>
<dbReference type="Pfam" id="PF17785">
    <property type="entry name" value="PUA_3"/>
    <property type="match status" value="1"/>
</dbReference>
<keyword evidence="11" id="KW-1185">Reference proteome</keyword>
<dbReference type="InterPro" id="IPR015947">
    <property type="entry name" value="PUA-like_sf"/>
</dbReference>
<dbReference type="SUPFAM" id="SSF88697">
    <property type="entry name" value="PUA domain-like"/>
    <property type="match status" value="1"/>
</dbReference>
<keyword evidence="5 10" id="KW-0808">Transferase</keyword>
<evidence type="ECO:0000313" key="10">
    <source>
        <dbReference type="EMBL" id="TCJ15307.1"/>
    </source>
</evidence>
<evidence type="ECO:0000259" key="9">
    <source>
        <dbReference type="SMART" id="SM00359"/>
    </source>
</evidence>
<dbReference type="GO" id="GO:0008168">
    <property type="term" value="F:methyltransferase activity"/>
    <property type="evidence" value="ECO:0007669"/>
    <property type="project" value="UniProtKB-KW"/>
</dbReference>
<keyword evidence="2" id="KW-0963">Cytoplasm</keyword>
<dbReference type="Gene3D" id="2.30.130.10">
    <property type="entry name" value="PUA domain"/>
    <property type="match status" value="1"/>
</dbReference>
<dbReference type="Pfam" id="PF10672">
    <property type="entry name" value="Methyltrans_SAM"/>
    <property type="match status" value="1"/>
</dbReference>
<dbReference type="CDD" id="cd11572">
    <property type="entry name" value="RlmI_M_like"/>
    <property type="match status" value="1"/>
</dbReference>
<evidence type="ECO:0000256" key="3">
    <source>
        <dbReference type="ARBA" id="ARBA00022552"/>
    </source>
</evidence>
<dbReference type="Proteomes" id="UP000295244">
    <property type="component" value="Unassembled WGS sequence"/>
</dbReference>
<dbReference type="CDD" id="cd21153">
    <property type="entry name" value="PUA_RlmI"/>
    <property type="match status" value="1"/>
</dbReference>
<dbReference type="InterPro" id="IPR019614">
    <property type="entry name" value="SAM-dep_methyl-trfase"/>
</dbReference>
<evidence type="ECO:0000256" key="6">
    <source>
        <dbReference type="ARBA" id="ARBA00022691"/>
    </source>
</evidence>
<evidence type="ECO:0000256" key="2">
    <source>
        <dbReference type="ARBA" id="ARBA00022490"/>
    </source>
</evidence>
<name>A0A4R1BE25_9ACTN</name>
<dbReference type="PROSITE" id="PS50890">
    <property type="entry name" value="PUA"/>
    <property type="match status" value="1"/>
</dbReference>
<dbReference type="PANTHER" id="PTHR42873:SF1">
    <property type="entry name" value="S-ADENOSYLMETHIONINE-DEPENDENT METHYLTRANSFERASE DOMAIN-CONTAINING PROTEIN"/>
    <property type="match status" value="1"/>
</dbReference>
<comment type="subcellular location">
    <subcellularLocation>
        <location evidence="1">Cytoplasm</location>
    </subcellularLocation>
</comment>
<comment type="caution">
    <text evidence="10">The sequence shown here is derived from an EMBL/GenBank/DDBJ whole genome shotgun (WGS) entry which is preliminary data.</text>
</comment>
<proteinExistence type="inferred from homology"/>
<dbReference type="InterPro" id="IPR029063">
    <property type="entry name" value="SAM-dependent_MTases_sf"/>
</dbReference>
<keyword evidence="3" id="KW-0698">rRNA processing</keyword>
<dbReference type="InterPro" id="IPR041532">
    <property type="entry name" value="RlmI-like_PUA"/>
</dbReference>
<sequence>MGKRVYCERTAVVSRRGASRVRSGHPWVYRSDILEAAGEPGDIVRVADRRGRFLGRAFYNPRSEISLRIATRSDVPVDEGWFYSRIARAAAYRDSLSMDADAYRLLHAEADGVPGLVVDRYGPYLVVQAGSAAVERRLEWVAKALQKLCAPEGILARGDFAARRLEGLPRRVEVLSGAVPDSVTVRQSGVLFRVSLRKGQKTGLFLDQRENHRVAGSLARGRMLDVFSYAGGFGLHAARRADSVELVDSSEPALRAARENARLNGLENVSFTRANAFDLLRERAAAGEGYDMIALDPPAFARERRDLDAALRAYKEINLRAMKLLRSGGLLFSCSCSYHVREWDFKQILRDAAADAGRRVRLREWRGQAPDHPEILTIPETRYLKCAALEIL</sequence>
<dbReference type="RefSeq" id="WP_132692518.1">
    <property type="nucleotide sequence ID" value="NZ_SKBU01000026.1"/>
</dbReference>
<dbReference type="Gene3D" id="3.40.50.150">
    <property type="entry name" value="Vaccinia Virus protein VP39"/>
    <property type="match status" value="1"/>
</dbReference>